<dbReference type="OrthoDB" id="7875283at2"/>
<comment type="caution">
    <text evidence="1">The sequence shown here is derived from an EMBL/GenBank/DDBJ whole genome shotgun (WGS) entry which is preliminary data.</text>
</comment>
<reference evidence="1 2" key="1">
    <citation type="submission" date="2018-05" db="EMBL/GenBank/DDBJ databases">
        <title>Pararhodobacter marina sp. nov., isolated from deep-sea water of the Indian Ocean.</title>
        <authorList>
            <person name="Lai Q.Sr."/>
            <person name="Liu X."/>
            <person name="Shao Z."/>
        </authorList>
    </citation>
    <scope>NUCLEOTIDE SEQUENCE [LARGE SCALE GENOMIC DNA]</scope>
    <source>
        <strain evidence="1 2">CIC4N-9</strain>
    </source>
</reference>
<dbReference type="GeneID" id="94367339"/>
<evidence type="ECO:0000313" key="1">
    <source>
        <dbReference type="EMBL" id="PWE26703.1"/>
    </source>
</evidence>
<dbReference type="EMBL" id="QEYD01000017">
    <property type="protein sequence ID" value="PWE26703.1"/>
    <property type="molecule type" value="Genomic_DNA"/>
</dbReference>
<dbReference type="Proteomes" id="UP000244940">
    <property type="component" value="Unassembled WGS sequence"/>
</dbReference>
<name>A0A2U2C4A8_9RHOB</name>
<accession>A0A2U2C4A8</accession>
<gene>
    <name evidence="1" type="ORF">C4N9_20805</name>
</gene>
<keyword evidence="2" id="KW-1185">Reference proteome</keyword>
<dbReference type="RefSeq" id="WP_109535264.1">
    <property type="nucleotide sequence ID" value="NZ_QEYD01000017.1"/>
</dbReference>
<organism evidence="1 2">
    <name type="scientific">Pararhodobacter marinus</name>
    <dbReference type="NCBI Taxonomy" id="2184063"/>
    <lineage>
        <taxon>Bacteria</taxon>
        <taxon>Pseudomonadati</taxon>
        <taxon>Pseudomonadota</taxon>
        <taxon>Alphaproteobacteria</taxon>
        <taxon>Rhodobacterales</taxon>
        <taxon>Paracoccaceae</taxon>
        <taxon>Pararhodobacter</taxon>
    </lineage>
</organism>
<evidence type="ECO:0000313" key="2">
    <source>
        <dbReference type="Proteomes" id="UP000244940"/>
    </source>
</evidence>
<sequence>MPLSYAKAVDALKGGDRIFVTNPDPMKSDDRQRFQLIAAGKSITRTQFLKLTDNLEPIPDGLFGAETAQTYRWKD</sequence>
<protein>
    <submittedName>
        <fullName evidence="1">Uncharacterized protein</fullName>
    </submittedName>
</protein>
<dbReference type="AlphaFoldDB" id="A0A2U2C4A8"/>
<proteinExistence type="predicted"/>